<dbReference type="Gene3D" id="1.10.260.40">
    <property type="entry name" value="lambda repressor-like DNA-binding domains"/>
    <property type="match status" value="1"/>
</dbReference>
<dbReference type="InterPro" id="IPR000843">
    <property type="entry name" value="HTH_LacI"/>
</dbReference>
<dbReference type="PROSITE" id="PS00356">
    <property type="entry name" value="HTH_LACI_1"/>
    <property type="match status" value="1"/>
</dbReference>
<dbReference type="InterPro" id="IPR046335">
    <property type="entry name" value="LacI/GalR-like_sensor"/>
</dbReference>
<dbReference type="CDD" id="cd01392">
    <property type="entry name" value="HTH_LacI"/>
    <property type="match status" value="1"/>
</dbReference>
<dbReference type="Pfam" id="PF00356">
    <property type="entry name" value="LacI"/>
    <property type="match status" value="1"/>
</dbReference>
<accession>A0A3S9QNG7</accession>
<evidence type="ECO:0000313" key="6">
    <source>
        <dbReference type="Proteomes" id="UP000275951"/>
    </source>
</evidence>
<reference evidence="5 6" key="1">
    <citation type="submission" date="2018-11" db="EMBL/GenBank/DDBJ databases">
        <title>Multidrug-resistant genes are associated with an 42-kb island TGI1 carrying a complex class 1 integron in a Trueperella pyogenes.</title>
        <authorList>
            <person name="Dong W."/>
        </authorList>
    </citation>
    <scope>NUCLEOTIDE SEQUENCE [LARGE SCALE GENOMIC DNA]</scope>
    <source>
        <strain evidence="5 6">TP4</strain>
    </source>
</reference>
<dbReference type="Gene3D" id="3.40.50.2300">
    <property type="match status" value="2"/>
</dbReference>
<evidence type="ECO:0000313" key="5">
    <source>
        <dbReference type="EMBL" id="AZR07424.1"/>
    </source>
</evidence>
<dbReference type="PRINTS" id="PR00036">
    <property type="entry name" value="HTHLACI"/>
</dbReference>
<keyword evidence="3" id="KW-0804">Transcription</keyword>
<dbReference type="AlphaFoldDB" id="A0A3S9QNG7"/>
<dbReference type="Pfam" id="PF13377">
    <property type="entry name" value="Peripla_BP_3"/>
    <property type="match status" value="1"/>
</dbReference>
<feature type="domain" description="HTH lacI-type" evidence="4">
    <location>
        <begin position="3"/>
        <end position="57"/>
    </location>
</feature>
<dbReference type="PANTHER" id="PTHR30146:SF109">
    <property type="entry name" value="HTH-TYPE TRANSCRIPTIONAL REGULATOR GALS"/>
    <property type="match status" value="1"/>
</dbReference>
<evidence type="ECO:0000256" key="1">
    <source>
        <dbReference type="ARBA" id="ARBA00023015"/>
    </source>
</evidence>
<dbReference type="InterPro" id="IPR010982">
    <property type="entry name" value="Lambda_DNA-bd_dom_sf"/>
</dbReference>
<dbReference type="Proteomes" id="UP000275951">
    <property type="component" value="Chromosome"/>
</dbReference>
<dbReference type="SUPFAM" id="SSF53822">
    <property type="entry name" value="Periplasmic binding protein-like I"/>
    <property type="match status" value="1"/>
</dbReference>
<evidence type="ECO:0000256" key="2">
    <source>
        <dbReference type="ARBA" id="ARBA00023125"/>
    </source>
</evidence>
<dbReference type="EMBL" id="CP033905">
    <property type="protein sequence ID" value="AZR07424.1"/>
    <property type="molecule type" value="Genomic_DNA"/>
</dbReference>
<dbReference type="GO" id="GO:0003700">
    <property type="term" value="F:DNA-binding transcription factor activity"/>
    <property type="evidence" value="ECO:0007669"/>
    <property type="project" value="TreeGrafter"/>
</dbReference>
<keyword evidence="1" id="KW-0805">Transcription regulation</keyword>
<dbReference type="SUPFAM" id="SSF47413">
    <property type="entry name" value="lambda repressor-like DNA-binding domains"/>
    <property type="match status" value="1"/>
</dbReference>
<evidence type="ECO:0000256" key="3">
    <source>
        <dbReference type="ARBA" id="ARBA00023163"/>
    </source>
</evidence>
<evidence type="ECO:0000259" key="4">
    <source>
        <dbReference type="PROSITE" id="PS50932"/>
    </source>
</evidence>
<dbReference type="GO" id="GO:0000976">
    <property type="term" value="F:transcription cis-regulatory region binding"/>
    <property type="evidence" value="ECO:0007669"/>
    <property type="project" value="TreeGrafter"/>
</dbReference>
<dbReference type="PANTHER" id="PTHR30146">
    <property type="entry name" value="LACI-RELATED TRANSCRIPTIONAL REPRESSOR"/>
    <property type="match status" value="1"/>
</dbReference>
<sequence>MATTIRDIADRAGVSVATVSRVLNKTKPVTPSVRAAVLAAVTELDYTPSRMARNLRSSRTHTIAFILSSIENPFFPELIERVTHTVGPFGYDVRVSVSASPLAQVVALHKQQAFDGVLVVGGDPDADAQAYLDSHTVPIVAIDRGAGANVPVFTTANAQGAYECACHLLEHGAAERILHIQGPPHLRICQDRQAGFQRAVAGRDIAVTEIAGDFTAESGQRALDQFIAANSARTQAKSDDGVAPAPALVFADNDLMAIGAMSAAVRHGLTPGRDVLVAGFDGINLAQWVTPALTTYHQPIADIATAAVNKLLELIDGAATGGETTEFAGKLVIRQSSGGSHD</sequence>
<name>A0A3S9QNG7_9ACTO</name>
<keyword evidence="2" id="KW-0238">DNA-binding</keyword>
<protein>
    <submittedName>
        <fullName evidence="5">LacI family transcriptional regulator</fullName>
    </submittedName>
</protein>
<dbReference type="InterPro" id="IPR028082">
    <property type="entry name" value="Peripla_BP_I"/>
</dbReference>
<dbReference type="SMART" id="SM00354">
    <property type="entry name" value="HTH_LACI"/>
    <property type="match status" value="1"/>
</dbReference>
<gene>
    <name evidence="5" type="ORF">EBQ10_09100</name>
</gene>
<dbReference type="PROSITE" id="PS50932">
    <property type="entry name" value="HTH_LACI_2"/>
    <property type="match status" value="1"/>
</dbReference>
<organism evidence="5 6">
    <name type="scientific">Trueperella pyogenes</name>
    <dbReference type="NCBI Taxonomy" id="1661"/>
    <lineage>
        <taxon>Bacteria</taxon>
        <taxon>Bacillati</taxon>
        <taxon>Actinomycetota</taxon>
        <taxon>Actinomycetes</taxon>
        <taxon>Actinomycetales</taxon>
        <taxon>Actinomycetaceae</taxon>
        <taxon>Trueperella</taxon>
    </lineage>
</organism>
<dbReference type="CDD" id="cd06267">
    <property type="entry name" value="PBP1_LacI_sugar_binding-like"/>
    <property type="match status" value="1"/>
</dbReference>
<proteinExistence type="predicted"/>
<dbReference type="RefSeq" id="WP_108726156.1">
    <property type="nucleotide sequence ID" value="NZ_CP029001.1"/>
</dbReference>